<keyword evidence="2" id="KW-1185">Reference proteome</keyword>
<dbReference type="PROSITE" id="PS51257">
    <property type="entry name" value="PROKAR_LIPOPROTEIN"/>
    <property type="match status" value="1"/>
</dbReference>
<proteinExistence type="predicted"/>
<dbReference type="RefSeq" id="WP_259088385.1">
    <property type="nucleotide sequence ID" value="NZ_BAAAZC010000025.1"/>
</dbReference>
<dbReference type="EMBL" id="BAAAZC010000025">
    <property type="protein sequence ID" value="GAA3980802.1"/>
    <property type="molecule type" value="Genomic_DNA"/>
</dbReference>
<accession>A0ABP7QEI7</accession>
<dbReference type="Proteomes" id="UP001500742">
    <property type="component" value="Unassembled WGS sequence"/>
</dbReference>
<reference evidence="2" key="1">
    <citation type="journal article" date="2019" name="Int. J. Syst. Evol. Microbiol.">
        <title>The Global Catalogue of Microorganisms (GCM) 10K type strain sequencing project: providing services to taxonomists for standard genome sequencing and annotation.</title>
        <authorList>
            <consortium name="The Broad Institute Genomics Platform"/>
            <consortium name="The Broad Institute Genome Sequencing Center for Infectious Disease"/>
            <person name="Wu L."/>
            <person name="Ma J."/>
        </authorList>
    </citation>
    <scope>NUCLEOTIDE SEQUENCE [LARGE SCALE GENOMIC DNA]</scope>
    <source>
        <strain evidence="2">JCM 16601</strain>
    </source>
</reference>
<evidence type="ECO:0000313" key="2">
    <source>
        <dbReference type="Proteomes" id="UP001500742"/>
    </source>
</evidence>
<evidence type="ECO:0000313" key="1">
    <source>
        <dbReference type="EMBL" id="GAA3980802.1"/>
    </source>
</evidence>
<sequence length="315" mass="35584">MSPKTNLTYLLPFAIILCAIQGCKENPKIVKHRGERDLISFKAVQGINYTEIARRLSNGLSFTKDGYQLEPQWRINFVSSDSASIYSPEKGRFINFPLTRGYDSIFNTARTWLKVKAMNKDSLKLELVNSYGDTVDTRGAKIYMLFYADNYIKNTLHSDTTILKRAGKKDTLYIKKLTAIADNDFNKAFAARQPAELTSKSPSVKVKKWKAEGDLLNHFDVSDDYMNPTYDVAISKAHADFYYSFSIIIDAKGAMHYGKPLIAFLGEGFRDNYIQSSKAIMESYLKYYLVIKPGSTLGIVHASEINVHVAGKVEK</sequence>
<protein>
    <submittedName>
        <fullName evidence="1">Uncharacterized protein</fullName>
    </submittedName>
</protein>
<organism evidence="1 2">
    <name type="scientific">Mucilaginibacter dorajii</name>
    <dbReference type="NCBI Taxonomy" id="692994"/>
    <lineage>
        <taxon>Bacteria</taxon>
        <taxon>Pseudomonadati</taxon>
        <taxon>Bacteroidota</taxon>
        <taxon>Sphingobacteriia</taxon>
        <taxon>Sphingobacteriales</taxon>
        <taxon>Sphingobacteriaceae</taxon>
        <taxon>Mucilaginibacter</taxon>
    </lineage>
</organism>
<gene>
    <name evidence="1" type="ORF">GCM10022210_35120</name>
</gene>
<name>A0ABP7QEI7_9SPHI</name>
<comment type="caution">
    <text evidence="1">The sequence shown here is derived from an EMBL/GenBank/DDBJ whole genome shotgun (WGS) entry which is preliminary data.</text>
</comment>